<comment type="caution">
    <text evidence="2">The sequence shown here is derived from an EMBL/GenBank/DDBJ whole genome shotgun (WGS) entry which is preliminary data.</text>
</comment>
<evidence type="ECO:0008006" key="4">
    <source>
        <dbReference type="Google" id="ProtNLM"/>
    </source>
</evidence>
<dbReference type="PROSITE" id="PS51257">
    <property type="entry name" value="PROKAR_LIPOPROTEIN"/>
    <property type="match status" value="1"/>
</dbReference>
<name>X7FBD5_9RHOB</name>
<feature type="signal peptide" evidence="1">
    <location>
        <begin position="1"/>
        <end position="20"/>
    </location>
</feature>
<dbReference type="AlphaFoldDB" id="X7FBD5"/>
<protein>
    <recommendedName>
        <fullName evidence="4">Lipoprotein</fullName>
    </recommendedName>
</protein>
<dbReference type="PATRIC" id="fig|1449351.3.peg.887"/>
<reference evidence="2 3" key="1">
    <citation type="submission" date="2014-01" db="EMBL/GenBank/DDBJ databases">
        <title>Roseivivax isoporae LMG 25204 Genome Sequencing.</title>
        <authorList>
            <person name="Lai Q."/>
            <person name="Li G."/>
            <person name="Shao Z."/>
        </authorList>
    </citation>
    <scope>NUCLEOTIDE SEQUENCE [LARGE SCALE GENOMIC DNA]</scope>
    <source>
        <strain evidence="2 3">LMG 25204</strain>
    </source>
</reference>
<evidence type="ECO:0000313" key="2">
    <source>
        <dbReference type="EMBL" id="ETX30085.1"/>
    </source>
</evidence>
<feature type="chain" id="PRO_5004978097" description="Lipoprotein" evidence="1">
    <location>
        <begin position="21"/>
        <end position="204"/>
    </location>
</feature>
<gene>
    <name evidence="2" type="ORF">RISW2_18000</name>
</gene>
<sequence length="204" mass="22581">MTHPLRLLILLAAMALSACGAAPRETPAAADPAEIAELRQAILALGPDIDPEEADRAARVAYTYPLQLRQSYGVTDSAIVHNIKVNNGTRPRGLCWHWADDMEARLDRENFRTLELHRAIGNAGIPFRIEHSTVIVSARGEDMFDGLVLDPWRWGGDLYWGPPAEDDRYRWEPRQTVLARSGRLIYETEAQAAAAGFGGPQVVN</sequence>
<evidence type="ECO:0000256" key="1">
    <source>
        <dbReference type="SAM" id="SignalP"/>
    </source>
</evidence>
<evidence type="ECO:0000313" key="3">
    <source>
        <dbReference type="Proteomes" id="UP000023430"/>
    </source>
</evidence>
<dbReference type="Proteomes" id="UP000023430">
    <property type="component" value="Unassembled WGS sequence"/>
</dbReference>
<keyword evidence="1" id="KW-0732">Signal</keyword>
<organism evidence="2 3">
    <name type="scientific">Roseivivax isoporae LMG 25204</name>
    <dbReference type="NCBI Taxonomy" id="1449351"/>
    <lineage>
        <taxon>Bacteria</taxon>
        <taxon>Pseudomonadati</taxon>
        <taxon>Pseudomonadota</taxon>
        <taxon>Alphaproteobacteria</taxon>
        <taxon>Rhodobacterales</taxon>
        <taxon>Roseobacteraceae</taxon>
        <taxon>Roseivivax</taxon>
    </lineage>
</organism>
<keyword evidence="3" id="KW-1185">Reference proteome</keyword>
<accession>X7FBD5</accession>
<dbReference type="eggNOG" id="COG4238">
    <property type="taxonomic scope" value="Bacteria"/>
</dbReference>
<dbReference type="EMBL" id="JAME01000005">
    <property type="protein sequence ID" value="ETX30085.1"/>
    <property type="molecule type" value="Genomic_DNA"/>
</dbReference>
<proteinExistence type="predicted"/>
<dbReference type="STRING" id="1449351.RISW2_18000"/>